<dbReference type="EMBL" id="AZBU02000010">
    <property type="protein sequence ID" value="TKR62721.1"/>
    <property type="molecule type" value="Genomic_DNA"/>
</dbReference>
<comment type="caution">
    <text evidence="1">The sequence shown here is derived from an EMBL/GenBank/DDBJ whole genome shotgun (WGS) entry which is preliminary data.</text>
</comment>
<protein>
    <submittedName>
        <fullName evidence="1">Uncharacterized protein</fullName>
    </submittedName>
</protein>
<dbReference type="AlphaFoldDB" id="A0A4U5M1Z1"/>
<reference evidence="1 2" key="2">
    <citation type="journal article" date="2019" name="G3 (Bethesda)">
        <title>Hybrid Assembly of the Genome of the Entomopathogenic Nematode Steinernema carpocapsae Identifies the X-Chromosome.</title>
        <authorList>
            <person name="Serra L."/>
            <person name="Macchietto M."/>
            <person name="Macias-Munoz A."/>
            <person name="McGill C.J."/>
            <person name="Rodriguez I.M."/>
            <person name="Rodriguez B."/>
            <person name="Murad R."/>
            <person name="Mortazavi A."/>
        </authorList>
    </citation>
    <scope>NUCLEOTIDE SEQUENCE [LARGE SCALE GENOMIC DNA]</scope>
    <source>
        <strain evidence="1 2">ALL</strain>
    </source>
</reference>
<gene>
    <name evidence="1" type="ORF">L596_026642</name>
</gene>
<evidence type="ECO:0000313" key="1">
    <source>
        <dbReference type="EMBL" id="TKR62721.1"/>
    </source>
</evidence>
<organism evidence="1 2">
    <name type="scientific">Steinernema carpocapsae</name>
    <name type="common">Entomopathogenic nematode</name>
    <dbReference type="NCBI Taxonomy" id="34508"/>
    <lineage>
        <taxon>Eukaryota</taxon>
        <taxon>Metazoa</taxon>
        <taxon>Ecdysozoa</taxon>
        <taxon>Nematoda</taxon>
        <taxon>Chromadorea</taxon>
        <taxon>Rhabditida</taxon>
        <taxon>Tylenchina</taxon>
        <taxon>Panagrolaimomorpha</taxon>
        <taxon>Strongyloidoidea</taxon>
        <taxon>Steinernematidae</taxon>
        <taxon>Steinernema</taxon>
    </lineage>
</organism>
<dbReference type="Proteomes" id="UP000298663">
    <property type="component" value="Unassembled WGS sequence"/>
</dbReference>
<proteinExistence type="predicted"/>
<keyword evidence="2" id="KW-1185">Reference proteome</keyword>
<name>A0A4U5M1Z1_STECR</name>
<accession>A0A4U5M1Z1</accession>
<sequence length="98" mass="10726">MPKLQDVSLLFPLLKDAASNLHTTLLSTAFGAKNKGIVCGIDMLRHWLVLLLVTVAALALNYAETELNRTLLLHRTYSPCNRNWCLNIFGVSGAGAKC</sequence>
<reference evidence="1 2" key="1">
    <citation type="journal article" date="2015" name="Genome Biol.">
        <title>Comparative genomics of Steinernema reveals deeply conserved gene regulatory networks.</title>
        <authorList>
            <person name="Dillman A.R."/>
            <person name="Macchietto M."/>
            <person name="Porter C.F."/>
            <person name="Rogers A."/>
            <person name="Williams B."/>
            <person name="Antoshechkin I."/>
            <person name="Lee M.M."/>
            <person name="Goodwin Z."/>
            <person name="Lu X."/>
            <person name="Lewis E.E."/>
            <person name="Goodrich-Blair H."/>
            <person name="Stock S.P."/>
            <person name="Adams B.J."/>
            <person name="Sternberg P.W."/>
            <person name="Mortazavi A."/>
        </authorList>
    </citation>
    <scope>NUCLEOTIDE SEQUENCE [LARGE SCALE GENOMIC DNA]</scope>
    <source>
        <strain evidence="1 2">ALL</strain>
    </source>
</reference>
<evidence type="ECO:0000313" key="2">
    <source>
        <dbReference type="Proteomes" id="UP000298663"/>
    </source>
</evidence>